<dbReference type="GO" id="GO:0005509">
    <property type="term" value="F:calcium ion binding"/>
    <property type="evidence" value="ECO:0007669"/>
    <property type="project" value="InterPro"/>
</dbReference>
<dbReference type="PROSITE" id="PS00018">
    <property type="entry name" value="EF_HAND_1"/>
    <property type="match status" value="1"/>
</dbReference>
<dbReference type="GO" id="GO:0000287">
    <property type="term" value="F:magnesium ion binding"/>
    <property type="evidence" value="ECO:0007669"/>
    <property type="project" value="TreeGrafter"/>
</dbReference>
<sequence length="188" mass="21764">MGSQESSLLSAEQLEDYAELTYLTKWEILLIMDKFLPLEPDEIRKDLHRRIPNRKIMEAFPQLKFNPFRDRIFEVFSSGRDTRCSFEDVLDLFSVMSDRCPHRVKAAWAFRVFDVDNDRMISASDIVAVCERLVGSGDRGLRDDEKACIAAVILEEMDLQKNGSLGEFDFIHAIAKVPEFHHSFSFRP</sequence>
<evidence type="ECO:0000313" key="6">
    <source>
        <dbReference type="EMBL" id="JAV28322.1"/>
    </source>
</evidence>
<reference evidence="6" key="1">
    <citation type="submission" date="2017-01" db="EMBL/GenBank/DDBJ databases">
        <title>A deep insight into the sialotranscriptome of adult male and female Cluex tarsalis mosquitoes.</title>
        <authorList>
            <person name="Ribeiro J.M."/>
            <person name="Moreira F."/>
            <person name="Bernard K.A."/>
            <person name="Calvo E."/>
        </authorList>
    </citation>
    <scope>NUCLEOTIDE SEQUENCE</scope>
    <source>
        <strain evidence="6">Kern County</strain>
        <tissue evidence="6">Salivary glands</tissue>
    </source>
</reference>
<evidence type="ECO:0000256" key="1">
    <source>
        <dbReference type="ARBA" id="ARBA00022723"/>
    </source>
</evidence>
<protein>
    <submittedName>
        <fullName evidence="6">Putative ca2+-binding kinase</fullName>
    </submittedName>
</protein>
<accession>A0A1Q3FLD0</accession>
<dbReference type="PROSITE" id="PS50222">
    <property type="entry name" value="EF_HAND_2"/>
    <property type="match status" value="1"/>
</dbReference>
<dbReference type="InterPro" id="IPR018247">
    <property type="entry name" value="EF_Hand_1_Ca_BS"/>
</dbReference>
<dbReference type="AlphaFoldDB" id="A0A1Q3FLD0"/>
<keyword evidence="6" id="KW-0418">Kinase</keyword>
<keyword evidence="1" id="KW-0479">Metal-binding</keyword>
<dbReference type="InterPro" id="IPR011992">
    <property type="entry name" value="EF-hand-dom_pair"/>
</dbReference>
<dbReference type="EMBL" id="GFDL01006723">
    <property type="protein sequence ID" value="JAV28322.1"/>
    <property type="molecule type" value="Transcribed_RNA"/>
</dbReference>
<dbReference type="Pfam" id="PF13499">
    <property type="entry name" value="EF-hand_7"/>
    <property type="match status" value="1"/>
</dbReference>
<dbReference type="SUPFAM" id="SSF47473">
    <property type="entry name" value="EF-hand"/>
    <property type="match status" value="1"/>
</dbReference>
<evidence type="ECO:0000256" key="4">
    <source>
        <dbReference type="ARBA" id="ARBA00022842"/>
    </source>
</evidence>
<evidence type="ECO:0000256" key="3">
    <source>
        <dbReference type="ARBA" id="ARBA00022837"/>
    </source>
</evidence>
<dbReference type="GO" id="GO:0016301">
    <property type="term" value="F:kinase activity"/>
    <property type="evidence" value="ECO:0007669"/>
    <property type="project" value="UniProtKB-KW"/>
</dbReference>
<dbReference type="InterPro" id="IPR002048">
    <property type="entry name" value="EF_hand_dom"/>
</dbReference>
<proteinExistence type="predicted"/>
<keyword evidence="2" id="KW-0677">Repeat</keyword>
<dbReference type="PANTHER" id="PTHR45791">
    <property type="entry name" value="CALCIUM AND INTEGRIN BINDING FAMILY MEMBER 2"/>
    <property type="match status" value="1"/>
</dbReference>
<keyword evidence="3" id="KW-0106">Calcium</keyword>
<feature type="domain" description="EF-hand" evidence="5">
    <location>
        <begin position="101"/>
        <end position="136"/>
    </location>
</feature>
<evidence type="ECO:0000256" key="2">
    <source>
        <dbReference type="ARBA" id="ARBA00022737"/>
    </source>
</evidence>
<keyword evidence="4" id="KW-0460">Magnesium</keyword>
<dbReference type="Gene3D" id="1.10.238.10">
    <property type="entry name" value="EF-hand"/>
    <property type="match status" value="2"/>
</dbReference>
<dbReference type="PANTHER" id="PTHR45791:SF9">
    <property type="entry name" value="FREQUENIN-1-LIKE PROTEIN"/>
    <property type="match status" value="1"/>
</dbReference>
<name>A0A1Q3FLD0_CULTA</name>
<evidence type="ECO:0000259" key="5">
    <source>
        <dbReference type="PROSITE" id="PS50222"/>
    </source>
</evidence>
<keyword evidence="6" id="KW-0808">Transferase</keyword>
<organism evidence="6">
    <name type="scientific">Culex tarsalis</name>
    <name type="common">Encephalitis mosquito</name>
    <dbReference type="NCBI Taxonomy" id="7177"/>
    <lineage>
        <taxon>Eukaryota</taxon>
        <taxon>Metazoa</taxon>
        <taxon>Ecdysozoa</taxon>
        <taxon>Arthropoda</taxon>
        <taxon>Hexapoda</taxon>
        <taxon>Insecta</taxon>
        <taxon>Pterygota</taxon>
        <taxon>Neoptera</taxon>
        <taxon>Endopterygota</taxon>
        <taxon>Diptera</taxon>
        <taxon>Nematocera</taxon>
        <taxon>Culicoidea</taxon>
        <taxon>Culicidae</taxon>
        <taxon>Culicinae</taxon>
        <taxon>Culicini</taxon>
        <taxon>Culex</taxon>
        <taxon>Culex</taxon>
    </lineage>
</organism>
<dbReference type="FunFam" id="1.10.238.10:FF:000079">
    <property type="entry name" value="Calcium and integrin-binding family member 2"/>
    <property type="match status" value="1"/>
</dbReference>
<dbReference type="InterPro" id="IPR051433">
    <property type="entry name" value="CIBP"/>
</dbReference>